<evidence type="ECO:0000259" key="2">
    <source>
        <dbReference type="Pfam" id="PF19078"/>
    </source>
</evidence>
<dbReference type="Pfam" id="PF19078">
    <property type="entry name" value="Big_12"/>
    <property type="match status" value="1"/>
</dbReference>
<organism evidence="3 4">
    <name type="scientific">Hyphobacterium lacteum</name>
    <dbReference type="NCBI Taxonomy" id="3116575"/>
    <lineage>
        <taxon>Bacteria</taxon>
        <taxon>Pseudomonadati</taxon>
        <taxon>Pseudomonadota</taxon>
        <taxon>Alphaproteobacteria</taxon>
        <taxon>Maricaulales</taxon>
        <taxon>Maricaulaceae</taxon>
        <taxon>Hyphobacterium</taxon>
    </lineage>
</organism>
<dbReference type="Proteomes" id="UP001354971">
    <property type="component" value="Unassembled WGS sequence"/>
</dbReference>
<gene>
    <name evidence="3" type="ORF">V0U79_13665</name>
</gene>
<keyword evidence="4" id="KW-1185">Reference proteome</keyword>
<evidence type="ECO:0000313" key="4">
    <source>
        <dbReference type="Proteomes" id="UP001354971"/>
    </source>
</evidence>
<feature type="non-terminal residue" evidence="3">
    <location>
        <position position="1"/>
    </location>
</feature>
<proteinExistence type="predicted"/>
<evidence type="ECO:0000313" key="3">
    <source>
        <dbReference type="EMBL" id="MEE2527409.1"/>
    </source>
</evidence>
<reference evidence="3 4" key="1">
    <citation type="submission" date="2024-01" db="EMBL/GenBank/DDBJ databases">
        <title>Hyphobacterium bacterium isolated from marine sediment.</title>
        <authorList>
            <person name="Zhao S."/>
        </authorList>
    </citation>
    <scope>NUCLEOTIDE SEQUENCE [LARGE SCALE GENOMIC DNA]</scope>
    <source>
        <strain evidence="4">HN65</strain>
    </source>
</reference>
<feature type="non-terminal residue" evidence="3">
    <location>
        <position position="116"/>
    </location>
</feature>
<dbReference type="RefSeq" id="WP_330200067.1">
    <property type="nucleotide sequence ID" value="NZ_JAZDRP010000032.1"/>
</dbReference>
<feature type="region of interest" description="Disordered" evidence="1">
    <location>
        <begin position="1"/>
        <end position="21"/>
    </location>
</feature>
<evidence type="ECO:0000256" key="1">
    <source>
        <dbReference type="SAM" id="MobiDB-lite"/>
    </source>
</evidence>
<dbReference type="EMBL" id="JAZDRP010000032">
    <property type="protein sequence ID" value="MEE2527409.1"/>
    <property type="molecule type" value="Genomic_DNA"/>
</dbReference>
<sequence>DGQVTVDVPANSAQDAAGNDNTAAPQFAVTFDGDAPSLAITGPAGPVSAAFTATFTFSEDVTGFELGDITVGNGAASNLSGSATTYTATITPTADGQVTVDVPANSAQDAAGNDNT</sequence>
<dbReference type="PANTHER" id="PTHR34677">
    <property type="match status" value="1"/>
</dbReference>
<dbReference type="PANTHER" id="PTHR34677:SF3">
    <property type="entry name" value="BACTERIAL IG-LIKE DOMAIN-CONTAINING PROTEIN"/>
    <property type="match status" value="1"/>
</dbReference>
<dbReference type="InterPro" id="IPR044048">
    <property type="entry name" value="Big_12"/>
</dbReference>
<feature type="domain" description="Bacterial Ig-like" evidence="2">
    <location>
        <begin position="35"/>
        <end position="116"/>
    </location>
</feature>
<protein>
    <submittedName>
        <fullName evidence="3">Ig-like domain-containing protein</fullName>
    </submittedName>
</protein>
<name>A0ABU7LV47_9PROT</name>
<comment type="caution">
    <text evidence="3">The sequence shown here is derived from an EMBL/GenBank/DDBJ whole genome shotgun (WGS) entry which is preliminary data.</text>
</comment>
<feature type="compositionally biased region" description="Polar residues" evidence="1">
    <location>
        <begin position="11"/>
        <end position="21"/>
    </location>
</feature>
<accession>A0ABU7LV47</accession>